<dbReference type="Gene3D" id="3.30.559.30">
    <property type="entry name" value="Nonribosomal peptide synthetase, condensation domain"/>
    <property type="match status" value="2"/>
</dbReference>
<dbReference type="EMBL" id="JBIGIA010000028">
    <property type="protein sequence ID" value="MFG6459710.1"/>
    <property type="molecule type" value="Genomic_DNA"/>
</dbReference>
<dbReference type="CDD" id="cd19531">
    <property type="entry name" value="LCL_NRPS-like"/>
    <property type="match status" value="1"/>
</dbReference>
<dbReference type="InterPro" id="IPR000873">
    <property type="entry name" value="AMP-dep_synth/lig_dom"/>
</dbReference>
<dbReference type="NCBIfam" id="TIGR01733">
    <property type="entry name" value="AA-adenyl-dom"/>
    <property type="match status" value="1"/>
</dbReference>
<dbReference type="Gene3D" id="1.10.1200.10">
    <property type="entry name" value="ACP-like"/>
    <property type="match status" value="1"/>
</dbReference>
<dbReference type="InterPro" id="IPR001242">
    <property type="entry name" value="Condensation_dom"/>
</dbReference>
<dbReference type="InterPro" id="IPR025110">
    <property type="entry name" value="AMP-bd_C"/>
</dbReference>
<dbReference type="RefSeq" id="WP_394491991.1">
    <property type="nucleotide sequence ID" value="NZ_JBIGIA010000028.1"/>
</dbReference>
<dbReference type="InterPro" id="IPR036736">
    <property type="entry name" value="ACP-like_sf"/>
</dbReference>
<dbReference type="Proteomes" id="UP001606305">
    <property type="component" value="Unassembled WGS sequence"/>
</dbReference>
<dbReference type="InterPro" id="IPR020806">
    <property type="entry name" value="PKS_PP-bd"/>
</dbReference>
<dbReference type="PANTHER" id="PTHR45527:SF1">
    <property type="entry name" value="FATTY ACID SYNTHASE"/>
    <property type="match status" value="1"/>
</dbReference>
<dbReference type="PANTHER" id="PTHR45527">
    <property type="entry name" value="NONRIBOSOMAL PEPTIDE SYNTHETASE"/>
    <property type="match status" value="1"/>
</dbReference>
<dbReference type="Gene3D" id="3.30.559.10">
    <property type="entry name" value="Chloramphenicol acetyltransferase-like domain"/>
    <property type="match status" value="2"/>
</dbReference>
<dbReference type="Pfam" id="PF00668">
    <property type="entry name" value="Condensation"/>
    <property type="match status" value="1"/>
</dbReference>
<dbReference type="InterPro" id="IPR010071">
    <property type="entry name" value="AA_adenyl_dom"/>
</dbReference>
<dbReference type="Pfam" id="PF00550">
    <property type="entry name" value="PP-binding"/>
    <property type="match status" value="1"/>
</dbReference>
<organism evidence="4 5">
    <name type="scientific">Pelomonas nitida</name>
    <dbReference type="NCBI Taxonomy" id="3299027"/>
    <lineage>
        <taxon>Bacteria</taxon>
        <taxon>Pseudomonadati</taxon>
        <taxon>Pseudomonadota</taxon>
        <taxon>Betaproteobacteria</taxon>
        <taxon>Burkholderiales</taxon>
        <taxon>Sphaerotilaceae</taxon>
        <taxon>Roseateles</taxon>
    </lineage>
</organism>
<dbReference type="InterPro" id="IPR045851">
    <property type="entry name" value="AMP-bd_C_sf"/>
</dbReference>
<dbReference type="SMART" id="SM00823">
    <property type="entry name" value="PKS_PP"/>
    <property type="match status" value="1"/>
</dbReference>
<accession>A0ABW7GCP2</accession>
<keyword evidence="5" id="KW-1185">Reference proteome</keyword>
<name>A0ABW7GCP2_9BURK</name>
<dbReference type="SUPFAM" id="SSF52777">
    <property type="entry name" value="CoA-dependent acyltransferases"/>
    <property type="match status" value="4"/>
</dbReference>
<evidence type="ECO:0000256" key="2">
    <source>
        <dbReference type="ARBA" id="ARBA00022553"/>
    </source>
</evidence>
<keyword evidence="2" id="KW-0597">Phosphoprotein</keyword>
<dbReference type="Pfam" id="PF00501">
    <property type="entry name" value="AMP-binding"/>
    <property type="match status" value="1"/>
</dbReference>
<dbReference type="InterPro" id="IPR023213">
    <property type="entry name" value="CAT-like_dom_sf"/>
</dbReference>
<evidence type="ECO:0000313" key="5">
    <source>
        <dbReference type="Proteomes" id="UP001606305"/>
    </source>
</evidence>
<evidence type="ECO:0000256" key="1">
    <source>
        <dbReference type="ARBA" id="ARBA00022450"/>
    </source>
</evidence>
<sequence>MEAALSATATGYVARASFAQHRMWFMEQSVPGTDRYHVALAWRLSGALDVPRLQEALRRVCQRHDALRTSYREQDGELQQQVHGEMPLDFSCVDTAEQASPEEAAHGLLQRQLTHPFDLSTDAPLRACLVHLGPQRHLLQLVIHHIACDGWSVGLIVDEISALYAGRELPPPGFQYADYSDWEHDWLRGETMARGLQYWQRRLEGVSEAAELPTDHPRPAQGRHRAASVPVCLSAEQVTQLRQVTQSLGFTPFSALAAALMVELHRRSRQEDVCIGYPVANRSQTDLERVVGLFVNTQLLRVRLQPGLSLRGLMQAIGTALLDNHEHQHLPFEKVVEALAPARGGRSSPLFQVMLGYEKSGASGGALDLPGVEATALAVASHSAKFDLSFEVIDSGPRIAAVLEFNADLFDSDTIRGLGEQIVHTLATGLAAPDVPLAQLPRMPQAQRAAVLALGLGPDPVGMEPPCSLVDAFERQVRAAPQAPAVDGPMGPICYADLDERANRLAQGLMARGLTPGRRVAVLLDRGADYAVAVLAILKAGAAYVPLDPLYPAPRLALILQTAGAEAWITQRSLLDSLPRPTVPCVLVDEDRAFIDAQPREAPDVPRHAGAAACCIFTSGTTGQPKGTVIEQHSIFRLVRGQCYARLDPTTRFLFHSPMAFDASTLELWGPLLNGGTVVMAPPGRLGYAELAQAIGAGRVDTVFMTASLFEAFVEHELASLGPVRQFLSGGDRMPPHTVRRIQSAWPDCTVVNLYGPTECTTHVCCERVPSLHDDAPLPLGRPIAGAALHVLDESLELVAPGVAGELYIAGAGLARGYLGQPGLTAERFLPCPFGPAGGRMYRTGDLVRWRPDGRLAFLGRIDHQVKIRGFRIEPAEVTQVLMRCAGVREAAVLAREDQPGERRLVAYVCGDADLGAVKAEVAALLPEPMVPSAWVLLDALPLDPNGKLDRRALPAPPSSADARPLARVAPRTPLEHRLCGIWQQTLGVDEMGVDDNFFALGGHSLKLLSLREAMRRAFGIYLPLQALLSTPTVAGCAALLTNAPGLAFANDEAASDAAVPPVDSDGSAVELALTLARFWALEQVIGDTRYTVPHVLAVPAGRTEAQYRAAWQALCRLTPDLLTVFVNEAPELRLDRRAEATALWSSTVVGEGAAASEAIAAFLKPRFDLRKGLVRVLLVQSGETDLLVFAFHHALVDSVALIALVNAYFELLDDAPAAAVQSLAAAASLREYNHWRLSADRQVDPSMDTLAALIRQLDGRAMHFVAADRYDAPAASRSLHRTYALSPDFVRGLERRVAESACTPFVAFLEAFARAALAVLGLEHFVLSVPTSARMLDGRFLATPGYLNDTALLRWARDEPSADSLARGMETLFSPRPSFEHLLVRHLGRPLGELNPLANVMAIQPEMERLSTGAVQRGHADVTSRFIKEGGAPKRDVLMVLDLAGAQARLTLHVDPGRVDLALLDRTVAAMTGDAALMPPEP</sequence>
<dbReference type="SUPFAM" id="SSF47336">
    <property type="entry name" value="ACP-like"/>
    <property type="match status" value="1"/>
</dbReference>
<dbReference type="InterPro" id="IPR009081">
    <property type="entry name" value="PP-bd_ACP"/>
</dbReference>
<reference evidence="4 5" key="1">
    <citation type="submission" date="2024-09" db="EMBL/GenBank/DDBJ databases">
        <title>Novel species of the genus Pelomonas and Roseateles isolated from streams.</title>
        <authorList>
            <person name="Lu H."/>
        </authorList>
    </citation>
    <scope>NUCLEOTIDE SEQUENCE [LARGE SCALE GENOMIC DNA]</scope>
    <source>
        <strain evidence="4 5">BYS96W</strain>
    </source>
</reference>
<gene>
    <name evidence="4" type="ORF">ACG00X_22995</name>
</gene>
<dbReference type="Pfam" id="PF13193">
    <property type="entry name" value="AMP-binding_C"/>
    <property type="match status" value="1"/>
</dbReference>
<keyword evidence="1" id="KW-0596">Phosphopantetheine</keyword>
<dbReference type="Gene3D" id="3.30.300.30">
    <property type="match status" value="1"/>
</dbReference>
<dbReference type="Gene3D" id="3.40.50.980">
    <property type="match status" value="2"/>
</dbReference>
<evidence type="ECO:0000313" key="4">
    <source>
        <dbReference type="EMBL" id="MFG6459710.1"/>
    </source>
</evidence>
<dbReference type="CDD" id="cd12117">
    <property type="entry name" value="A_NRPS_Srf_like"/>
    <property type="match status" value="1"/>
</dbReference>
<dbReference type="Gene3D" id="2.30.38.10">
    <property type="entry name" value="Luciferase, Domain 3"/>
    <property type="match status" value="1"/>
</dbReference>
<dbReference type="SUPFAM" id="SSF56801">
    <property type="entry name" value="Acetyl-CoA synthetase-like"/>
    <property type="match status" value="1"/>
</dbReference>
<evidence type="ECO:0000259" key="3">
    <source>
        <dbReference type="PROSITE" id="PS50075"/>
    </source>
</evidence>
<protein>
    <submittedName>
        <fullName evidence="4">Amino acid adenylation domain-containing protein</fullName>
    </submittedName>
</protein>
<feature type="domain" description="Carrier" evidence="3">
    <location>
        <begin position="970"/>
        <end position="1045"/>
    </location>
</feature>
<proteinExistence type="predicted"/>
<comment type="caution">
    <text evidence="4">The sequence shown here is derived from an EMBL/GenBank/DDBJ whole genome shotgun (WGS) entry which is preliminary data.</text>
</comment>
<dbReference type="PROSITE" id="PS50075">
    <property type="entry name" value="CARRIER"/>
    <property type="match status" value="1"/>
</dbReference>